<sequence length="95" mass="11193">MHTFCLTGLVEFRESIMRKLMKTESLAKKKIIRKSTEKVHLPTYIKGDAKAKTKRRKCRLCLQNKIRKDVSFHCATCSDEPALCLEPCFRLYHKY</sequence>
<protein>
    <recommendedName>
        <fullName evidence="1">PiggyBac transposable element-derived protein 4 C-terminal zinc-finger domain-containing protein</fullName>
    </recommendedName>
</protein>
<gene>
    <name evidence="2" type="ORF">J437_LFUL018949</name>
</gene>
<evidence type="ECO:0000259" key="1">
    <source>
        <dbReference type="Pfam" id="PF13842"/>
    </source>
</evidence>
<dbReference type="Proteomes" id="UP000792457">
    <property type="component" value="Unassembled WGS sequence"/>
</dbReference>
<organism evidence="2 3">
    <name type="scientific">Ladona fulva</name>
    <name type="common">Scarce chaser dragonfly</name>
    <name type="synonym">Libellula fulva</name>
    <dbReference type="NCBI Taxonomy" id="123851"/>
    <lineage>
        <taxon>Eukaryota</taxon>
        <taxon>Metazoa</taxon>
        <taxon>Ecdysozoa</taxon>
        <taxon>Arthropoda</taxon>
        <taxon>Hexapoda</taxon>
        <taxon>Insecta</taxon>
        <taxon>Pterygota</taxon>
        <taxon>Palaeoptera</taxon>
        <taxon>Odonata</taxon>
        <taxon>Epiprocta</taxon>
        <taxon>Anisoptera</taxon>
        <taxon>Libelluloidea</taxon>
        <taxon>Libellulidae</taxon>
        <taxon>Ladona</taxon>
    </lineage>
</organism>
<dbReference type="InterPro" id="IPR032718">
    <property type="entry name" value="PGBD4_Znf_C"/>
</dbReference>
<feature type="domain" description="PiggyBac transposable element-derived protein 4 C-terminal zinc-finger" evidence="1">
    <location>
        <begin position="51"/>
        <end position="93"/>
    </location>
</feature>
<reference evidence="2" key="2">
    <citation type="submission" date="2017-10" db="EMBL/GenBank/DDBJ databases">
        <title>Ladona fulva Genome sequencing and assembly.</title>
        <authorList>
            <person name="Murali S."/>
            <person name="Richards S."/>
            <person name="Bandaranaike D."/>
            <person name="Bellair M."/>
            <person name="Blankenburg K."/>
            <person name="Chao H."/>
            <person name="Dinh H."/>
            <person name="Doddapaneni H."/>
            <person name="Dugan-Rocha S."/>
            <person name="Elkadiri S."/>
            <person name="Gnanaolivu R."/>
            <person name="Hernandez B."/>
            <person name="Skinner E."/>
            <person name="Javaid M."/>
            <person name="Lee S."/>
            <person name="Li M."/>
            <person name="Ming W."/>
            <person name="Munidasa M."/>
            <person name="Muniz J."/>
            <person name="Nguyen L."/>
            <person name="Hughes D."/>
            <person name="Osuji N."/>
            <person name="Pu L.-L."/>
            <person name="Puazo M."/>
            <person name="Qu C."/>
            <person name="Quiroz J."/>
            <person name="Raj R."/>
            <person name="Weissenberger G."/>
            <person name="Xin Y."/>
            <person name="Zou X."/>
            <person name="Han Y."/>
            <person name="Worley K."/>
            <person name="Muzny D."/>
            <person name="Gibbs R."/>
        </authorList>
    </citation>
    <scope>NUCLEOTIDE SEQUENCE</scope>
    <source>
        <strain evidence="2">Sampled in the wild</strain>
    </source>
</reference>
<accession>A0A8K0KS22</accession>
<dbReference type="OrthoDB" id="2155935at2759"/>
<keyword evidence="3" id="KW-1185">Reference proteome</keyword>
<dbReference type="EMBL" id="KZ309641">
    <property type="protein sequence ID" value="KAG8239429.1"/>
    <property type="molecule type" value="Genomic_DNA"/>
</dbReference>
<proteinExistence type="predicted"/>
<evidence type="ECO:0000313" key="3">
    <source>
        <dbReference type="Proteomes" id="UP000792457"/>
    </source>
</evidence>
<evidence type="ECO:0000313" key="2">
    <source>
        <dbReference type="EMBL" id="KAG8239429.1"/>
    </source>
</evidence>
<dbReference type="AlphaFoldDB" id="A0A8K0KS22"/>
<dbReference type="Pfam" id="PF13842">
    <property type="entry name" value="zf-Tnp_2"/>
    <property type="match status" value="1"/>
</dbReference>
<reference evidence="2" key="1">
    <citation type="submission" date="2013-04" db="EMBL/GenBank/DDBJ databases">
        <authorList>
            <person name="Qu J."/>
            <person name="Murali S.C."/>
            <person name="Bandaranaike D."/>
            <person name="Bellair M."/>
            <person name="Blankenburg K."/>
            <person name="Chao H."/>
            <person name="Dinh H."/>
            <person name="Doddapaneni H."/>
            <person name="Downs B."/>
            <person name="Dugan-Rocha S."/>
            <person name="Elkadiri S."/>
            <person name="Gnanaolivu R.D."/>
            <person name="Hernandez B."/>
            <person name="Javaid M."/>
            <person name="Jayaseelan J.C."/>
            <person name="Lee S."/>
            <person name="Li M."/>
            <person name="Ming W."/>
            <person name="Munidasa M."/>
            <person name="Muniz J."/>
            <person name="Nguyen L."/>
            <person name="Ongeri F."/>
            <person name="Osuji N."/>
            <person name="Pu L.-L."/>
            <person name="Puazo M."/>
            <person name="Qu C."/>
            <person name="Quiroz J."/>
            <person name="Raj R."/>
            <person name="Weissenberger G."/>
            <person name="Xin Y."/>
            <person name="Zou X."/>
            <person name="Han Y."/>
            <person name="Richards S."/>
            <person name="Worley K."/>
            <person name="Muzny D."/>
            <person name="Gibbs R."/>
        </authorList>
    </citation>
    <scope>NUCLEOTIDE SEQUENCE</scope>
    <source>
        <strain evidence="2">Sampled in the wild</strain>
    </source>
</reference>
<comment type="caution">
    <text evidence="2">The sequence shown here is derived from an EMBL/GenBank/DDBJ whole genome shotgun (WGS) entry which is preliminary data.</text>
</comment>
<name>A0A8K0KS22_LADFU</name>